<reference evidence="8 9" key="1">
    <citation type="submission" date="2017-03" db="EMBL/GenBank/DDBJ databases">
        <title>Genomes of endolithic fungi from Antarctica.</title>
        <authorList>
            <person name="Coleine C."/>
            <person name="Masonjones S."/>
            <person name="Stajich J.E."/>
        </authorList>
    </citation>
    <scope>NUCLEOTIDE SEQUENCE [LARGE SCALE GENOMIC DNA]</scope>
    <source>
        <strain evidence="8 9">CCFEE 5311</strain>
    </source>
</reference>
<dbReference type="PROSITE" id="PS51767">
    <property type="entry name" value="PEPTIDASE_A1"/>
    <property type="match status" value="1"/>
</dbReference>
<dbReference type="PANTHER" id="PTHR47966:SF2">
    <property type="entry name" value="ASPERGILLOPEPSIN-1-RELATED"/>
    <property type="match status" value="1"/>
</dbReference>
<dbReference type="InterPro" id="IPR001969">
    <property type="entry name" value="Aspartic_peptidase_AS"/>
</dbReference>
<evidence type="ECO:0000259" key="6">
    <source>
        <dbReference type="PROSITE" id="PS51186"/>
    </source>
</evidence>
<dbReference type="EMBL" id="NAJP01000047">
    <property type="protein sequence ID" value="TKA38127.1"/>
    <property type="molecule type" value="Genomic_DNA"/>
</dbReference>
<dbReference type="CDD" id="cd06097">
    <property type="entry name" value="Aspergillopepsin_like"/>
    <property type="match status" value="1"/>
</dbReference>
<dbReference type="CDD" id="cd04301">
    <property type="entry name" value="NAT_SF"/>
    <property type="match status" value="1"/>
</dbReference>
<dbReference type="GO" id="GO:0016747">
    <property type="term" value="F:acyltransferase activity, transferring groups other than amino-acyl groups"/>
    <property type="evidence" value="ECO:0007669"/>
    <property type="project" value="InterPro"/>
</dbReference>
<comment type="similarity">
    <text evidence="1 5">Belongs to the peptidase A1 family.</text>
</comment>
<accession>A0A4U0UQM2</accession>
<dbReference type="AlphaFoldDB" id="A0A4U0UQM2"/>
<evidence type="ECO:0000256" key="1">
    <source>
        <dbReference type="ARBA" id="ARBA00007447"/>
    </source>
</evidence>
<dbReference type="InterPro" id="IPR001461">
    <property type="entry name" value="Aspartic_peptidase_A1"/>
</dbReference>
<dbReference type="InterPro" id="IPR016181">
    <property type="entry name" value="Acyl_CoA_acyltransferase"/>
</dbReference>
<keyword evidence="3 5" id="KW-0064">Aspartyl protease</keyword>
<gene>
    <name evidence="8" type="ORF">B0A54_11141</name>
</gene>
<evidence type="ECO:0000256" key="3">
    <source>
        <dbReference type="ARBA" id="ARBA00022750"/>
    </source>
</evidence>
<evidence type="ECO:0000259" key="7">
    <source>
        <dbReference type="PROSITE" id="PS51767"/>
    </source>
</evidence>
<dbReference type="Gene3D" id="3.40.630.30">
    <property type="match status" value="1"/>
</dbReference>
<evidence type="ECO:0000256" key="2">
    <source>
        <dbReference type="ARBA" id="ARBA00022670"/>
    </source>
</evidence>
<dbReference type="InterPro" id="IPR021109">
    <property type="entry name" value="Peptidase_aspartic_dom_sf"/>
</dbReference>
<keyword evidence="4 5" id="KW-0378">Hydrolase</keyword>
<evidence type="ECO:0000313" key="8">
    <source>
        <dbReference type="EMBL" id="TKA38127.1"/>
    </source>
</evidence>
<comment type="caution">
    <text evidence="8">The sequence shown here is derived from an EMBL/GenBank/DDBJ whole genome shotgun (WGS) entry which is preliminary data.</text>
</comment>
<keyword evidence="2 5" id="KW-0645">Protease</keyword>
<dbReference type="STRING" id="329885.A0A4U0UQM2"/>
<dbReference type="OrthoDB" id="2747330at2759"/>
<dbReference type="InterPro" id="IPR033121">
    <property type="entry name" value="PEPTIDASE_A1"/>
</dbReference>
<dbReference type="PANTHER" id="PTHR47966">
    <property type="entry name" value="BETA-SITE APP-CLEAVING ENZYME, ISOFORM A-RELATED"/>
    <property type="match status" value="1"/>
</dbReference>
<dbReference type="PROSITE" id="PS51186">
    <property type="entry name" value="GNAT"/>
    <property type="match status" value="1"/>
</dbReference>
<feature type="domain" description="N-acetyltransferase" evidence="6">
    <location>
        <begin position="65"/>
        <end position="267"/>
    </location>
</feature>
<dbReference type="Pfam" id="PF00026">
    <property type="entry name" value="Asp"/>
    <property type="match status" value="1"/>
</dbReference>
<dbReference type="SUPFAM" id="SSF55729">
    <property type="entry name" value="Acyl-CoA N-acyltransferases (Nat)"/>
    <property type="match status" value="1"/>
</dbReference>
<sequence length="636" mass="67498">MSVSTRSEFVDFIVPLRERLDLYDPTKPSSDQPKNDAADVAKAIPQGFMDAMSVREQVFVGEQGVPIEIEFDEDDQRSFHWVAFASVPAKHSSQAIVTADGHGQNKQHISNSTKIPIGTIRLVPPPHPPHPTPGSRHTIDALGGDLRKDSIAVHDGQEGYVKLGRLAVIPEFRKAGISRLLIDMALAFARNNPYQVMPGWDPAKLESLRLQSDRAATIDWKGLVLVHAQVGVQKVWRKYGFETDKSMGSWDEEGIEHVGIDHQRHIPSDSTSHVQLPTLTMHSFITAAALVASASVCLAAPTRLVGRSTFKIEQVAVGKVFKSGPVAMMKTYNKYAKVGAVAPSAVVAAAAAAQSGEVSATPEQYDESYLCPVTSGSTWNISYGDGSGAAGDVYADTVVLGGVTATSQAVEAATSVSAQFQQDTNNDGLLGLAFSSINTVSPTPQNTFFDTVKSSLAKALFTADLKAGAAGSYDFGYIDNSKYTGAITYVPVSTTNGFWEFTAGGYSVGTSNGTSGSIGDAIADTGTSLLYLPTSVVAAYYKQVQGATNDQTQGGYVFDCSTTLPDFHVSIGGKVFTVPGSYVNFSPGTNGGSQCFGGIQANTGLGFTIFGDVFLKSVFAVFDQTQSSPRLGFAEQ</sequence>
<dbReference type="Gene3D" id="2.40.70.10">
    <property type="entry name" value="Acid Proteases"/>
    <property type="match status" value="2"/>
</dbReference>
<dbReference type="InterPro" id="IPR034163">
    <property type="entry name" value="Aspergillopepsin-like_cat_dom"/>
</dbReference>
<proteinExistence type="inferred from homology"/>
<dbReference type="PRINTS" id="PR00792">
    <property type="entry name" value="PEPSIN"/>
</dbReference>
<dbReference type="SUPFAM" id="SSF50630">
    <property type="entry name" value="Acid proteases"/>
    <property type="match status" value="1"/>
</dbReference>
<evidence type="ECO:0000256" key="5">
    <source>
        <dbReference type="RuleBase" id="RU000454"/>
    </source>
</evidence>
<evidence type="ECO:0000313" key="9">
    <source>
        <dbReference type="Proteomes" id="UP000310066"/>
    </source>
</evidence>
<dbReference type="PROSITE" id="PS00141">
    <property type="entry name" value="ASP_PROTEASE"/>
    <property type="match status" value="1"/>
</dbReference>
<dbReference type="FunFam" id="2.40.70.10:FF:000024">
    <property type="entry name" value="Endothiapepsin"/>
    <property type="match status" value="1"/>
</dbReference>
<dbReference type="Proteomes" id="UP000310066">
    <property type="component" value="Unassembled WGS sequence"/>
</dbReference>
<evidence type="ECO:0000256" key="4">
    <source>
        <dbReference type="ARBA" id="ARBA00022801"/>
    </source>
</evidence>
<dbReference type="InterPro" id="IPR000182">
    <property type="entry name" value="GNAT_dom"/>
</dbReference>
<organism evidence="8 9">
    <name type="scientific">Friedmanniomyces endolithicus</name>
    <dbReference type="NCBI Taxonomy" id="329885"/>
    <lineage>
        <taxon>Eukaryota</taxon>
        <taxon>Fungi</taxon>
        <taxon>Dikarya</taxon>
        <taxon>Ascomycota</taxon>
        <taxon>Pezizomycotina</taxon>
        <taxon>Dothideomycetes</taxon>
        <taxon>Dothideomycetidae</taxon>
        <taxon>Mycosphaerellales</taxon>
        <taxon>Teratosphaeriaceae</taxon>
        <taxon>Friedmanniomyces</taxon>
    </lineage>
</organism>
<feature type="domain" description="Peptidase A1" evidence="7">
    <location>
        <begin position="332"/>
        <end position="634"/>
    </location>
</feature>
<dbReference type="GO" id="GO:0006508">
    <property type="term" value="P:proteolysis"/>
    <property type="evidence" value="ECO:0007669"/>
    <property type="project" value="UniProtKB-KW"/>
</dbReference>
<name>A0A4U0UQM2_9PEZI</name>
<dbReference type="GO" id="GO:0004190">
    <property type="term" value="F:aspartic-type endopeptidase activity"/>
    <property type="evidence" value="ECO:0007669"/>
    <property type="project" value="UniProtKB-KW"/>
</dbReference>
<protein>
    <submittedName>
        <fullName evidence="8">Uncharacterized protein</fullName>
    </submittedName>
</protein>